<proteinExistence type="predicted"/>
<reference evidence="3 4" key="1">
    <citation type="submission" date="2019-08" db="EMBL/GenBank/DDBJ databases">
        <title>100 year-old enigma solved: identification of Planctomyces bekefii, the type genus and species of the phylum Planctomycetes.</title>
        <authorList>
            <person name="Svetlana D.N."/>
            <person name="Overmann J."/>
        </authorList>
    </citation>
    <scope>NUCLEOTIDE SEQUENCE [LARGE SCALE GENOMIC DNA]</scope>
    <source>
        <strain evidence="3">Phe10_nw2017</strain>
    </source>
</reference>
<name>A0A5C6M0U9_9PLAN</name>
<keyword evidence="2" id="KW-0732">Signal</keyword>
<organism evidence="3 4">
    <name type="scientific">Planctomyces bekefii</name>
    <dbReference type="NCBI Taxonomy" id="1653850"/>
    <lineage>
        <taxon>Bacteria</taxon>
        <taxon>Pseudomonadati</taxon>
        <taxon>Planctomycetota</taxon>
        <taxon>Planctomycetia</taxon>
        <taxon>Planctomycetales</taxon>
        <taxon>Planctomycetaceae</taxon>
        <taxon>Planctomyces</taxon>
    </lineage>
</organism>
<keyword evidence="4" id="KW-1185">Reference proteome</keyword>
<protein>
    <recommendedName>
        <fullName evidence="5">Cytochrome c domain-containing protein</fullName>
    </recommendedName>
</protein>
<sequence>MRQCFLPLLLVLQLVLASGCNSAAPQPDVVAACGSPTEKKQSLDLADSVDMITQGNGGASAPPVTFYGDLLPVLSSNESGAVYKCVTCHAHYGKPEGLSSVLEIERIVTSLKNGRMPRGGDPVPADKIELFSVWRLQGFQSGSPKKQESVTGQSSDANPQVGEVGGCK</sequence>
<dbReference type="PROSITE" id="PS51257">
    <property type="entry name" value="PROKAR_LIPOPROTEIN"/>
    <property type="match status" value="1"/>
</dbReference>
<evidence type="ECO:0000256" key="2">
    <source>
        <dbReference type="SAM" id="SignalP"/>
    </source>
</evidence>
<evidence type="ECO:0000313" key="4">
    <source>
        <dbReference type="Proteomes" id="UP000321083"/>
    </source>
</evidence>
<feature type="compositionally biased region" description="Polar residues" evidence="1">
    <location>
        <begin position="140"/>
        <end position="158"/>
    </location>
</feature>
<feature type="region of interest" description="Disordered" evidence="1">
    <location>
        <begin position="140"/>
        <end position="168"/>
    </location>
</feature>
<gene>
    <name evidence="3" type="ORF">E3A20_29240</name>
</gene>
<evidence type="ECO:0008006" key="5">
    <source>
        <dbReference type="Google" id="ProtNLM"/>
    </source>
</evidence>
<reference evidence="3 4" key="2">
    <citation type="submission" date="2019-08" db="EMBL/GenBank/DDBJ databases">
        <authorList>
            <person name="Henke P."/>
        </authorList>
    </citation>
    <scope>NUCLEOTIDE SEQUENCE [LARGE SCALE GENOMIC DNA]</scope>
    <source>
        <strain evidence="3">Phe10_nw2017</strain>
    </source>
</reference>
<feature type="chain" id="PRO_5023113075" description="Cytochrome c domain-containing protein" evidence="2">
    <location>
        <begin position="24"/>
        <end position="168"/>
    </location>
</feature>
<comment type="caution">
    <text evidence="3">The sequence shown here is derived from an EMBL/GenBank/DDBJ whole genome shotgun (WGS) entry which is preliminary data.</text>
</comment>
<feature type="signal peptide" evidence="2">
    <location>
        <begin position="1"/>
        <end position="23"/>
    </location>
</feature>
<dbReference type="AlphaFoldDB" id="A0A5C6M0U9"/>
<evidence type="ECO:0000256" key="1">
    <source>
        <dbReference type="SAM" id="MobiDB-lite"/>
    </source>
</evidence>
<dbReference type="Proteomes" id="UP000321083">
    <property type="component" value="Unassembled WGS sequence"/>
</dbReference>
<evidence type="ECO:0000313" key="3">
    <source>
        <dbReference type="EMBL" id="TWW07947.1"/>
    </source>
</evidence>
<dbReference type="EMBL" id="SRHE01000926">
    <property type="protein sequence ID" value="TWW07947.1"/>
    <property type="molecule type" value="Genomic_DNA"/>
</dbReference>
<accession>A0A5C6M0U9</accession>